<dbReference type="InterPro" id="IPR002585">
    <property type="entry name" value="Cyt-d_ubiquinol_oxidase_su_1"/>
</dbReference>
<comment type="caution">
    <text evidence="14">The sequence shown here is derived from an EMBL/GenBank/DDBJ whole genome shotgun (WGS) entry which is preliminary data.</text>
</comment>
<keyword evidence="11 12" id="KW-0472">Membrane</keyword>
<evidence type="ECO:0000256" key="12">
    <source>
        <dbReference type="SAM" id="Phobius"/>
    </source>
</evidence>
<evidence type="ECO:0000313" key="15">
    <source>
        <dbReference type="Proteomes" id="UP001597045"/>
    </source>
</evidence>
<keyword evidence="14" id="KW-0560">Oxidoreductase</keyword>
<evidence type="ECO:0000256" key="1">
    <source>
        <dbReference type="ARBA" id="ARBA00004651"/>
    </source>
</evidence>
<comment type="similarity">
    <text evidence="2">Belongs to the cytochrome ubiquinol oxidase subunit 1 family.</text>
</comment>
<feature type="non-terminal residue" evidence="14">
    <location>
        <position position="1"/>
    </location>
</feature>
<evidence type="ECO:0000256" key="8">
    <source>
        <dbReference type="ARBA" id="ARBA00022982"/>
    </source>
</evidence>
<gene>
    <name evidence="14" type="ORF">ACFQ1S_43265</name>
</gene>
<accession>A0ABW3MQZ8</accession>
<keyword evidence="5" id="KW-0349">Heme</keyword>
<evidence type="ECO:0000256" key="10">
    <source>
        <dbReference type="ARBA" id="ARBA00023004"/>
    </source>
</evidence>
<proteinExistence type="inferred from homology"/>
<keyword evidence="10" id="KW-0408">Iron</keyword>
<evidence type="ECO:0000256" key="13">
    <source>
        <dbReference type="SAM" id="SignalP"/>
    </source>
</evidence>
<reference evidence="15" key="1">
    <citation type="journal article" date="2019" name="Int. J. Syst. Evol. Microbiol.">
        <title>The Global Catalogue of Microorganisms (GCM) 10K type strain sequencing project: providing services to taxonomists for standard genome sequencing and annotation.</title>
        <authorList>
            <consortium name="The Broad Institute Genomics Platform"/>
            <consortium name="The Broad Institute Genome Sequencing Center for Infectious Disease"/>
            <person name="Wu L."/>
            <person name="Ma J."/>
        </authorList>
    </citation>
    <scope>NUCLEOTIDE SEQUENCE [LARGE SCALE GENOMIC DNA]</scope>
    <source>
        <strain evidence="15">JCM 31486</strain>
    </source>
</reference>
<evidence type="ECO:0000256" key="9">
    <source>
        <dbReference type="ARBA" id="ARBA00022989"/>
    </source>
</evidence>
<feature type="signal peptide" evidence="13">
    <location>
        <begin position="1"/>
        <end position="21"/>
    </location>
</feature>
<evidence type="ECO:0000256" key="2">
    <source>
        <dbReference type="ARBA" id="ARBA00009819"/>
    </source>
</evidence>
<keyword evidence="4" id="KW-1003">Cell membrane</keyword>
<keyword evidence="15" id="KW-1185">Reference proteome</keyword>
<evidence type="ECO:0000256" key="5">
    <source>
        <dbReference type="ARBA" id="ARBA00022617"/>
    </source>
</evidence>
<dbReference type="GO" id="GO:0016491">
    <property type="term" value="F:oxidoreductase activity"/>
    <property type="evidence" value="ECO:0007669"/>
    <property type="project" value="UniProtKB-KW"/>
</dbReference>
<protein>
    <submittedName>
        <fullName evidence="14">Cytochrome ubiquinol oxidase subunit I</fullName>
        <ecNumber evidence="14">1.10.3.-</ecNumber>
    </submittedName>
</protein>
<dbReference type="EC" id="1.10.3.-" evidence="14"/>
<dbReference type="PANTHER" id="PTHR30365">
    <property type="entry name" value="CYTOCHROME D UBIQUINOL OXIDASE"/>
    <property type="match status" value="1"/>
</dbReference>
<feature type="chain" id="PRO_5046990778" evidence="13">
    <location>
        <begin position="22"/>
        <end position="112"/>
    </location>
</feature>
<dbReference type="EMBL" id="JBHTIS010003966">
    <property type="protein sequence ID" value="MFD1051905.1"/>
    <property type="molecule type" value="Genomic_DNA"/>
</dbReference>
<keyword evidence="6 12" id="KW-0812">Transmembrane</keyword>
<feature type="transmembrane region" description="Helical" evidence="12">
    <location>
        <begin position="62"/>
        <end position="84"/>
    </location>
</feature>
<keyword evidence="7" id="KW-0479">Metal-binding</keyword>
<evidence type="ECO:0000256" key="6">
    <source>
        <dbReference type="ARBA" id="ARBA00022692"/>
    </source>
</evidence>
<sequence>TSPWFRRAALFGIAMPFLANAAGWIFTEQGRQPFVVVPNPTGVDGVWMFTAQGVSGLTPGEILTSLITLTTVYGALAVLEYFLVRRYARAGIAGVLPKQDNETEHDALAFAY</sequence>
<dbReference type="Proteomes" id="UP001597045">
    <property type="component" value="Unassembled WGS sequence"/>
</dbReference>
<evidence type="ECO:0000256" key="11">
    <source>
        <dbReference type="ARBA" id="ARBA00023136"/>
    </source>
</evidence>
<evidence type="ECO:0000256" key="7">
    <source>
        <dbReference type="ARBA" id="ARBA00022723"/>
    </source>
</evidence>
<evidence type="ECO:0000256" key="4">
    <source>
        <dbReference type="ARBA" id="ARBA00022475"/>
    </source>
</evidence>
<evidence type="ECO:0000313" key="14">
    <source>
        <dbReference type="EMBL" id="MFD1051905.1"/>
    </source>
</evidence>
<dbReference type="PANTHER" id="PTHR30365:SF15">
    <property type="entry name" value="CYTOCHROME BD UBIQUINOL OXIDASE SUBUNIT 1"/>
    <property type="match status" value="1"/>
</dbReference>
<keyword evidence="8" id="KW-0249">Electron transport</keyword>
<keyword evidence="13" id="KW-0732">Signal</keyword>
<evidence type="ECO:0000256" key="3">
    <source>
        <dbReference type="ARBA" id="ARBA00022448"/>
    </source>
</evidence>
<name>A0ABW3MQZ8_9PSEU</name>
<comment type="subcellular location">
    <subcellularLocation>
        <location evidence="1">Cell membrane</location>
        <topology evidence="1">Multi-pass membrane protein</topology>
    </subcellularLocation>
</comment>
<keyword evidence="3" id="KW-0813">Transport</keyword>
<dbReference type="Pfam" id="PF01654">
    <property type="entry name" value="Cyt_bd_oxida_I"/>
    <property type="match status" value="1"/>
</dbReference>
<organism evidence="14 15">
    <name type="scientific">Kibdelosporangium lantanae</name>
    <dbReference type="NCBI Taxonomy" id="1497396"/>
    <lineage>
        <taxon>Bacteria</taxon>
        <taxon>Bacillati</taxon>
        <taxon>Actinomycetota</taxon>
        <taxon>Actinomycetes</taxon>
        <taxon>Pseudonocardiales</taxon>
        <taxon>Pseudonocardiaceae</taxon>
        <taxon>Kibdelosporangium</taxon>
    </lineage>
</organism>
<keyword evidence="9 12" id="KW-1133">Transmembrane helix</keyword>